<dbReference type="InterPro" id="IPR014710">
    <property type="entry name" value="RmlC-like_jellyroll"/>
</dbReference>
<comment type="caution">
    <text evidence="6">The sequence shown here is derived from an EMBL/GenBank/DDBJ whole genome shotgun (WGS) entry which is preliminary data.</text>
</comment>
<dbReference type="STRING" id="36849.OXPF_24210"/>
<dbReference type="SUPFAM" id="SSF51206">
    <property type="entry name" value="cAMP-binding domain-like"/>
    <property type="match status" value="1"/>
</dbReference>
<keyword evidence="7" id="KW-1185">Reference proteome</keyword>
<dbReference type="CDD" id="cd00038">
    <property type="entry name" value="CAP_ED"/>
    <property type="match status" value="1"/>
</dbReference>
<feature type="domain" description="HTH crp-type" evidence="5">
    <location>
        <begin position="138"/>
        <end position="212"/>
    </location>
</feature>
<dbReference type="Gene3D" id="1.10.10.10">
    <property type="entry name" value="Winged helix-like DNA-binding domain superfamily/Winged helix DNA-binding domain"/>
    <property type="match status" value="1"/>
</dbReference>
<dbReference type="InterPro" id="IPR012318">
    <property type="entry name" value="HTH_CRP"/>
</dbReference>
<keyword evidence="3" id="KW-0804">Transcription</keyword>
<evidence type="ECO:0000313" key="7">
    <source>
        <dbReference type="Proteomes" id="UP000050326"/>
    </source>
</evidence>
<organism evidence="6 7">
    <name type="scientific">Oxobacter pfennigii</name>
    <dbReference type="NCBI Taxonomy" id="36849"/>
    <lineage>
        <taxon>Bacteria</taxon>
        <taxon>Bacillati</taxon>
        <taxon>Bacillota</taxon>
        <taxon>Clostridia</taxon>
        <taxon>Eubacteriales</taxon>
        <taxon>Clostridiaceae</taxon>
        <taxon>Oxobacter</taxon>
    </lineage>
</organism>
<dbReference type="InterPro" id="IPR000595">
    <property type="entry name" value="cNMP-bd_dom"/>
</dbReference>
<dbReference type="PROSITE" id="PS50042">
    <property type="entry name" value="CNMP_BINDING_3"/>
    <property type="match status" value="1"/>
</dbReference>
<proteinExistence type="predicted"/>
<dbReference type="InterPro" id="IPR050397">
    <property type="entry name" value="Env_Response_Regulators"/>
</dbReference>
<dbReference type="GO" id="GO:0005829">
    <property type="term" value="C:cytosol"/>
    <property type="evidence" value="ECO:0007669"/>
    <property type="project" value="TreeGrafter"/>
</dbReference>
<dbReference type="Pfam" id="PF13545">
    <property type="entry name" value="HTH_Crp_2"/>
    <property type="match status" value="1"/>
</dbReference>
<dbReference type="PANTHER" id="PTHR24567">
    <property type="entry name" value="CRP FAMILY TRANSCRIPTIONAL REGULATORY PROTEIN"/>
    <property type="match status" value="1"/>
</dbReference>
<dbReference type="Gene3D" id="2.60.120.10">
    <property type="entry name" value="Jelly Rolls"/>
    <property type="match status" value="1"/>
</dbReference>
<dbReference type="PATRIC" id="fig|36849.3.peg.2553"/>
<dbReference type="OrthoDB" id="1706474at2"/>
<dbReference type="RefSeq" id="WP_054875436.1">
    <property type="nucleotide sequence ID" value="NZ_LKET01000032.1"/>
</dbReference>
<dbReference type="PANTHER" id="PTHR24567:SF26">
    <property type="entry name" value="REGULATORY PROTEIN YEIL"/>
    <property type="match status" value="1"/>
</dbReference>
<dbReference type="InterPro" id="IPR036388">
    <property type="entry name" value="WH-like_DNA-bd_sf"/>
</dbReference>
<dbReference type="InterPro" id="IPR036390">
    <property type="entry name" value="WH_DNA-bd_sf"/>
</dbReference>
<evidence type="ECO:0000259" key="5">
    <source>
        <dbReference type="PROSITE" id="PS51063"/>
    </source>
</evidence>
<dbReference type="SMART" id="SM00419">
    <property type="entry name" value="HTH_CRP"/>
    <property type="match status" value="1"/>
</dbReference>
<dbReference type="Proteomes" id="UP000050326">
    <property type="component" value="Unassembled WGS sequence"/>
</dbReference>
<dbReference type="GO" id="GO:0003677">
    <property type="term" value="F:DNA binding"/>
    <property type="evidence" value="ECO:0007669"/>
    <property type="project" value="UniProtKB-KW"/>
</dbReference>
<dbReference type="AlphaFoldDB" id="A0A0P8W6D4"/>
<feature type="domain" description="Cyclic nucleotide-binding" evidence="4">
    <location>
        <begin position="12"/>
        <end position="107"/>
    </location>
</feature>
<sequence length="221" mass="25369">MHKRMKLTNLSLLEVLNSQEYSHWLKIFRSQNFKKKDIIYHPNHEENLVFVVKKGRVRVYLAYSEKEFTLSILEAGAVYSTHTRAYIQALEDCELMIADIQSFGRVMTEHPTFMLTVIQVLGDLLKNSISIINGLVFKEVNQRLIEFIIRAAEEKGMAREEGIIVELNLSSEEIAMMLGTTRQTISLLLNDFYKSGILSKLGRRTILIKDIGELKGMILSS</sequence>
<accession>A0A0P8W6D4</accession>
<dbReference type="PROSITE" id="PS51063">
    <property type="entry name" value="HTH_CRP_2"/>
    <property type="match status" value="1"/>
</dbReference>
<evidence type="ECO:0000259" key="4">
    <source>
        <dbReference type="PROSITE" id="PS50042"/>
    </source>
</evidence>
<protein>
    <submittedName>
        <fullName evidence="6">Global nitrogen regulator</fullName>
    </submittedName>
</protein>
<keyword evidence="2" id="KW-0238">DNA-binding</keyword>
<evidence type="ECO:0000256" key="1">
    <source>
        <dbReference type="ARBA" id="ARBA00023015"/>
    </source>
</evidence>
<dbReference type="SMART" id="SM00100">
    <property type="entry name" value="cNMP"/>
    <property type="match status" value="1"/>
</dbReference>
<reference evidence="6 7" key="1">
    <citation type="submission" date="2015-09" db="EMBL/GenBank/DDBJ databases">
        <title>Genome sequence of Oxobacter pfennigii DSM 3222.</title>
        <authorList>
            <person name="Poehlein A."/>
            <person name="Bengelsdorf F.R."/>
            <person name="Schiel-Bengelsdorf B."/>
            <person name="Duerre P."/>
            <person name="Daniel R."/>
        </authorList>
    </citation>
    <scope>NUCLEOTIDE SEQUENCE [LARGE SCALE GENOMIC DNA]</scope>
    <source>
        <strain evidence="6 7">DSM 3222</strain>
    </source>
</reference>
<dbReference type="SUPFAM" id="SSF46785">
    <property type="entry name" value="Winged helix' DNA-binding domain"/>
    <property type="match status" value="1"/>
</dbReference>
<keyword evidence="1" id="KW-0805">Transcription regulation</keyword>
<evidence type="ECO:0000256" key="3">
    <source>
        <dbReference type="ARBA" id="ARBA00023163"/>
    </source>
</evidence>
<dbReference type="Pfam" id="PF00027">
    <property type="entry name" value="cNMP_binding"/>
    <property type="match status" value="1"/>
</dbReference>
<evidence type="ECO:0000256" key="2">
    <source>
        <dbReference type="ARBA" id="ARBA00023125"/>
    </source>
</evidence>
<gene>
    <name evidence="6" type="primary">ntcA</name>
    <name evidence="6" type="ORF">OXPF_24210</name>
</gene>
<dbReference type="EMBL" id="LKET01000032">
    <property type="protein sequence ID" value="KPU44253.1"/>
    <property type="molecule type" value="Genomic_DNA"/>
</dbReference>
<name>A0A0P8W6D4_9CLOT</name>
<dbReference type="InterPro" id="IPR018490">
    <property type="entry name" value="cNMP-bd_dom_sf"/>
</dbReference>
<evidence type="ECO:0000313" key="6">
    <source>
        <dbReference type="EMBL" id="KPU44253.1"/>
    </source>
</evidence>
<dbReference type="GO" id="GO:0003700">
    <property type="term" value="F:DNA-binding transcription factor activity"/>
    <property type="evidence" value="ECO:0007669"/>
    <property type="project" value="TreeGrafter"/>
</dbReference>